<organism evidence="1 2">
    <name type="scientific">Bosea thiooxidans</name>
    <dbReference type="NCBI Taxonomy" id="53254"/>
    <lineage>
        <taxon>Bacteria</taxon>
        <taxon>Pseudomonadati</taxon>
        <taxon>Pseudomonadota</taxon>
        <taxon>Alphaproteobacteria</taxon>
        <taxon>Hyphomicrobiales</taxon>
        <taxon>Boseaceae</taxon>
        <taxon>Bosea</taxon>
    </lineage>
</organism>
<proteinExistence type="predicted"/>
<sequence>MAIVAGVDLSDVLFVERIASKAFDIILLPATERQARRVGFSLLNAGPARPKSNYQTNQLAAAGYHILRAGIDPSILEPAIAIGALSMALRYIDGDIGQ</sequence>
<dbReference type="AlphaFoldDB" id="A0A1T5FJ67"/>
<protein>
    <submittedName>
        <fullName evidence="1">Uncharacterized protein</fullName>
    </submittedName>
</protein>
<dbReference type="Proteomes" id="UP000190130">
    <property type="component" value="Unassembled WGS sequence"/>
</dbReference>
<reference evidence="1 2" key="1">
    <citation type="submission" date="2017-02" db="EMBL/GenBank/DDBJ databases">
        <authorList>
            <person name="Peterson S.W."/>
        </authorList>
    </citation>
    <scope>NUCLEOTIDE SEQUENCE [LARGE SCALE GENOMIC DNA]</scope>
    <source>
        <strain evidence="1 2">DSM 9653</strain>
    </source>
</reference>
<accession>A0A1T5FJ67</accession>
<name>A0A1T5FJ67_9HYPH</name>
<evidence type="ECO:0000313" key="2">
    <source>
        <dbReference type="Proteomes" id="UP000190130"/>
    </source>
</evidence>
<gene>
    <name evidence="1" type="ORF">SAMN05660750_03252</name>
</gene>
<evidence type="ECO:0000313" key="1">
    <source>
        <dbReference type="EMBL" id="SKB96220.1"/>
    </source>
</evidence>
<dbReference type="EMBL" id="FUYX01000009">
    <property type="protein sequence ID" value="SKB96220.1"/>
    <property type="molecule type" value="Genomic_DNA"/>
</dbReference>